<dbReference type="AlphaFoldDB" id="A0A0J9XG49"/>
<dbReference type="GO" id="GO:0004674">
    <property type="term" value="F:protein serine/threonine kinase activity"/>
    <property type="evidence" value="ECO:0007669"/>
    <property type="project" value="UniProtKB-KW"/>
</dbReference>
<dbReference type="InterPro" id="IPR000719">
    <property type="entry name" value="Prot_kinase_dom"/>
</dbReference>
<dbReference type="PANTHER" id="PTHR24343">
    <property type="entry name" value="SERINE/THREONINE KINASE"/>
    <property type="match status" value="1"/>
</dbReference>
<dbReference type="EC" id="2.7.11.1" evidence="1"/>
<dbReference type="PANTHER" id="PTHR24343:SF43">
    <property type="entry name" value="SERINE_THREONINE-PROTEIN KINASE HAL5-RELATED"/>
    <property type="match status" value="1"/>
</dbReference>
<comment type="catalytic activity">
    <reaction evidence="9">
        <text>L-seryl-[protein] + ATP = O-phospho-L-seryl-[protein] + ADP + H(+)</text>
        <dbReference type="Rhea" id="RHEA:17989"/>
        <dbReference type="Rhea" id="RHEA-COMP:9863"/>
        <dbReference type="Rhea" id="RHEA-COMP:11604"/>
        <dbReference type="ChEBI" id="CHEBI:15378"/>
        <dbReference type="ChEBI" id="CHEBI:29999"/>
        <dbReference type="ChEBI" id="CHEBI:30616"/>
        <dbReference type="ChEBI" id="CHEBI:83421"/>
        <dbReference type="ChEBI" id="CHEBI:456216"/>
        <dbReference type="EC" id="2.7.11.1"/>
    </reaction>
</comment>
<dbReference type="PROSITE" id="PS00107">
    <property type="entry name" value="PROTEIN_KINASE_ATP"/>
    <property type="match status" value="1"/>
</dbReference>
<dbReference type="PROSITE" id="PS50011">
    <property type="entry name" value="PROTEIN_KINASE_DOM"/>
    <property type="match status" value="1"/>
</dbReference>
<evidence type="ECO:0000256" key="10">
    <source>
        <dbReference type="ARBA" id="ARBA00078109"/>
    </source>
</evidence>
<evidence type="ECO:0000256" key="3">
    <source>
        <dbReference type="ARBA" id="ARBA00022679"/>
    </source>
</evidence>
<dbReference type="Pfam" id="PF00069">
    <property type="entry name" value="Pkinase"/>
    <property type="match status" value="1"/>
</dbReference>
<dbReference type="CDD" id="cd13994">
    <property type="entry name" value="STKc_HAL4_like"/>
    <property type="match status" value="1"/>
</dbReference>
<evidence type="ECO:0000313" key="16">
    <source>
        <dbReference type="Proteomes" id="UP000242525"/>
    </source>
</evidence>
<evidence type="ECO:0000256" key="2">
    <source>
        <dbReference type="ARBA" id="ARBA00022527"/>
    </source>
</evidence>
<dbReference type="GO" id="GO:0005829">
    <property type="term" value="C:cytosol"/>
    <property type="evidence" value="ECO:0007669"/>
    <property type="project" value="TreeGrafter"/>
</dbReference>
<gene>
    <name evidence="15" type="ORF">BN980_GECA14s02353g</name>
</gene>
<comment type="caution">
    <text evidence="15">The sequence shown here is derived from an EMBL/GenBank/DDBJ whole genome shotgun (WGS) entry which is preliminary data.</text>
</comment>
<evidence type="ECO:0000256" key="5">
    <source>
        <dbReference type="ARBA" id="ARBA00022777"/>
    </source>
</evidence>
<feature type="compositionally biased region" description="Polar residues" evidence="13">
    <location>
        <begin position="63"/>
        <end position="117"/>
    </location>
</feature>
<dbReference type="InterPro" id="IPR011009">
    <property type="entry name" value="Kinase-like_dom_sf"/>
</dbReference>
<evidence type="ECO:0000256" key="8">
    <source>
        <dbReference type="ARBA" id="ARBA00047899"/>
    </source>
</evidence>
<dbReference type="Proteomes" id="UP000242525">
    <property type="component" value="Unassembled WGS sequence"/>
</dbReference>
<dbReference type="InterPro" id="IPR008271">
    <property type="entry name" value="Ser/Thr_kinase_AS"/>
</dbReference>
<evidence type="ECO:0000256" key="1">
    <source>
        <dbReference type="ARBA" id="ARBA00012513"/>
    </source>
</evidence>
<evidence type="ECO:0000256" key="9">
    <source>
        <dbReference type="ARBA" id="ARBA00048679"/>
    </source>
</evidence>
<dbReference type="OrthoDB" id="6513151at2759"/>
<dbReference type="EMBL" id="CCBN010000014">
    <property type="protein sequence ID" value="CDO56297.1"/>
    <property type="molecule type" value="Genomic_DNA"/>
</dbReference>
<keyword evidence="6 11" id="KW-0067">ATP-binding</keyword>
<evidence type="ECO:0000313" key="15">
    <source>
        <dbReference type="EMBL" id="CDO56297.1"/>
    </source>
</evidence>
<keyword evidence="3" id="KW-0808">Transferase</keyword>
<keyword evidence="5" id="KW-0418">Kinase</keyword>
<evidence type="ECO:0000256" key="7">
    <source>
        <dbReference type="ARBA" id="ARBA00038505"/>
    </source>
</evidence>
<dbReference type="Gene3D" id="1.10.510.10">
    <property type="entry name" value="Transferase(Phosphotransferase) domain 1"/>
    <property type="match status" value="1"/>
</dbReference>
<comment type="catalytic activity">
    <reaction evidence="8">
        <text>L-threonyl-[protein] + ATP = O-phospho-L-threonyl-[protein] + ADP + H(+)</text>
        <dbReference type="Rhea" id="RHEA:46608"/>
        <dbReference type="Rhea" id="RHEA-COMP:11060"/>
        <dbReference type="Rhea" id="RHEA-COMP:11605"/>
        <dbReference type="ChEBI" id="CHEBI:15378"/>
        <dbReference type="ChEBI" id="CHEBI:30013"/>
        <dbReference type="ChEBI" id="CHEBI:30616"/>
        <dbReference type="ChEBI" id="CHEBI:61977"/>
        <dbReference type="ChEBI" id="CHEBI:456216"/>
        <dbReference type="EC" id="2.7.11.1"/>
    </reaction>
</comment>
<evidence type="ECO:0000256" key="11">
    <source>
        <dbReference type="PROSITE-ProRule" id="PRU10141"/>
    </source>
</evidence>
<evidence type="ECO:0000259" key="14">
    <source>
        <dbReference type="PROSITE" id="PS50011"/>
    </source>
</evidence>
<dbReference type="SMART" id="SM00220">
    <property type="entry name" value="S_TKc"/>
    <property type="match status" value="1"/>
</dbReference>
<dbReference type="SUPFAM" id="SSF56112">
    <property type="entry name" value="Protein kinase-like (PK-like)"/>
    <property type="match status" value="1"/>
</dbReference>
<feature type="region of interest" description="Disordered" evidence="13">
    <location>
        <begin position="26"/>
        <end position="117"/>
    </location>
</feature>
<evidence type="ECO:0000256" key="12">
    <source>
        <dbReference type="RuleBase" id="RU000304"/>
    </source>
</evidence>
<keyword evidence="16" id="KW-1185">Reference proteome</keyword>
<name>A0A0J9XG49_GEOCN</name>
<evidence type="ECO:0000256" key="13">
    <source>
        <dbReference type="SAM" id="MobiDB-lite"/>
    </source>
</evidence>
<keyword evidence="2 12" id="KW-0723">Serine/threonine-protein kinase</keyword>
<keyword evidence="4 11" id="KW-0547">Nucleotide-binding</keyword>
<sequence>MTILKQPQEPRRISLGLKLKNMFNMSPIPHPATNASATKENSNTPNANGTSLTVTSSEKKPTSPITTPELNPQQQRQNVNASSALDNSMGSTSALATHQTSSGSDSSHPATVATTSSNCAPRRFVELGNTHRHELKSARRQEKIGSMLRDILGGGNGKLRDDAVSAVPDLSLMSGLISQINNTSKSEDTAAAQVTSAPMLNFSQKYGKCQEVIGKGAYGTVRVAHKFDRETRVESLYAVKEFKRKNMETEAHFNKRLTSEFCIASSLRDINVIHTLDLMKDAKKDYCQVMEFCDGGDLYSLILSSDGGLKQDEADCFFKQLVSGLVYMHSMGVAHLDIKPENLLLTSNGVLKITDFGNAECFKMAWETSIHLSEGVLGSRPYIAPEQFRCEQYDPRASDIWATGIVYMAMRTGSYLWQVAIPDEDIYYEKYLCGRKDKAGFEPIEGLRRSRCRNVVYSILDPNETRRLSGMQVLNSEWVRGIQLCEAGKRGY</sequence>
<dbReference type="InterPro" id="IPR017441">
    <property type="entry name" value="Protein_kinase_ATP_BS"/>
</dbReference>
<dbReference type="FunFam" id="1.10.510.10:FF:000183">
    <property type="entry name" value="Serine/threonine-protein kinase hal4"/>
    <property type="match status" value="1"/>
</dbReference>
<evidence type="ECO:0000256" key="6">
    <source>
        <dbReference type="ARBA" id="ARBA00022840"/>
    </source>
</evidence>
<reference evidence="15" key="1">
    <citation type="submission" date="2014-03" db="EMBL/GenBank/DDBJ databases">
        <authorList>
            <person name="Casaregola S."/>
        </authorList>
    </citation>
    <scope>NUCLEOTIDE SEQUENCE [LARGE SCALE GENOMIC DNA]</scope>
    <source>
        <strain evidence="15">CLIB 918</strain>
    </source>
</reference>
<feature type="binding site" evidence="11">
    <location>
        <position position="240"/>
    </location>
    <ligand>
        <name>ATP</name>
        <dbReference type="ChEBI" id="CHEBI:30616"/>
    </ligand>
</feature>
<comment type="similarity">
    <text evidence="7">Belongs to the protein kinase superfamily. CAMK Ser/Thr protein kinase family. NPR/HAL subfamily. HAL5 sub-subfamily.</text>
</comment>
<evidence type="ECO:0000256" key="4">
    <source>
        <dbReference type="ARBA" id="ARBA00022741"/>
    </source>
</evidence>
<dbReference type="STRING" id="1173061.A0A0J9XG49"/>
<accession>A0A0J9XG49</accession>
<dbReference type="GO" id="GO:0005524">
    <property type="term" value="F:ATP binding"/>
    <property type="evidence" value="ECO:0007669"/>
    <property type="project" value="UniProtKB-UniRule"/>
</dbReference>
<feature type="compositionally biased region" description="Polar residues" evidence="13">
    <location>
        <begin position="33"/>
        <end position="56"/>
    </location>
</feature>
<dbReference type="GO" id="GO:0030003">
    <property type="term" value="P:intracellular monoatomic cation homeostasis"/>
    <property type="evidence" value="ECO:0007669"/>
    <property type="project" value="TreeGrafter"/>
</dbReference>
<dbReference type="PROSITE" id="PS00108">
    <property type="entry name" value="PROTEIN_KINASE_ST"/>
    <property type="match status" value="1"/>
</dbReference>
<proteinExistence type="inferred from homology"/>
<feature type="domain" description="Protein kinase" evidence="14">
    <location>
        <begin position="207"/>
        <end position="479"/>
    </location>
</feature>
<protein>
    <recommendedName>
        <fullName evidence="1">non-specific serine/threonine protein kinase</fullName>
        <ecNumber evidence="1">2.7.11.1</ecNumber>
    </recommendedName>
    <alternativeName>
        <fullName evidence="10">Halotolerance protein 4</fullName>
    </alternativeName>
</protein>
<organism evidence="15 16">
    <name type="scientific">Geotrichum candidum</name>
    <name type="common">Oospora lactis</name>
    <name type="synonym">Dipodascus geotrichum</name>
    <dbReference type="NCBI Taxonomy" id="1173061"/>
    <lineage>
        <taxon>Eukaryota</taxon>
        <taxon>Fungi</taxon>
        <taxon>Dikarya</taxon>
        <taxon>Ascomycota</taxon>
        <taxon>Saccharomycotina</taxon>
        <taxon>Dipodascomycetes</taxon>
        <taxon>Dipodascales</taxon>
        <taxon>Dipodascaceae</taxon>
        <taxon>Geotrichum</taxon>
    </lineage>
</organism>